<evidence type="ECO:0000259" key="7">
    <source>
        <dbReference type="Pfam" id="PF05193"/>
    </source>
</evidence>
<feature type="domain" description="Peptidase M16 N-terminal" evidence="6">
    <location>
        <begin position="56"/>
        <end position="195"/>
    </location>
</feature>
<dbReference type="GO" id="GO:0006508">
    <property type="term" value="P:proteolysis"/>
    <property type="evidence" value="ECO:0007669"/>
    <property type="project" value="InterPro"/>
</dbReference>
<organism evidence="8 9">
    <name type="scientific">Tectimicrobiota bacterium</name>
    <dbReference type="NCBI Taxonomy" id="2528274"/>
    <lineage>
        <taxon>Bacteria</taxon>
        <taxon>Pseudomonadati</taxon>
        <taxon>Nitrospinota/Tectimicrobiota group</taxon>
        <taxon>Candidatus Tectimicrobiota</taxon>
    </lineage>
</organism>
<evidence type="ECO:0000256" key="5">
    <source>
        <dbReference type="SAM" id="SignalP"/>
    </source>
</evidence>
<gene>
    <name evidence="8" type="ORF">HY618_02260</name>
</gene>
<dbReference type="AlphaFoldDB" id="A0A933E7M7"/>
<dbReference type="InterPro" id="IPR011249">
    <property type="entry name" value="Metalloenz_LuxS/M16"/>
</dbReference>
<evidence type="ECO:0000256" key="3">
    <source>
        <dbReference type="RuleBase" id="RU004447"/>
    </source>
</evidence>
<dbReference type="Proteomes" id="UP000752292">
    <property type="component" value="Unassembled WGS sequence"/>
</dbReference>
<dbReference type="InterPro" id="IPR050361">
    <property type="entry name" value="MPP/UQCRC_Complex"/>
</dbReference>
<sequence>MRRAIGLFTGLAAILLALAAWAGGGGDETPLLRIPWKVTEHRLPNGMQALLLPDRRAPAVVFKVWYRVGSREEQAGKTGLAHLLEHMMFRGTKKHGPKEFSNLIKRNGGNHNAFTSYDYTAYYERIAADRLELVMELEADRMVNLDLRQEEFEPERNVVLEERRSRTDDSPTSTLFEQVQAAAFTAHPYRNPIIGWEKDIRAVTLEDMKAFYRDYYDPANAIAVIVGDFEPAQAIRLLEKHFGPIPSRKPAKRPAFRQEAAKKPRRIVVRKEAELPYIAMAHHAPHWKSPDGPALAMLEAILGGGETSRLYQRLVRKDQIALSAGADYTYVSVDPGLFYLFAQPAPGKKTGDVERALQEEVDRLIREGVPAEEMSRALRSLEAQTVFSMDSPFFRAMLLGRSAVAGDWRLMEDFLPALAKVKPGDVVRVAKAYLAPRGRTTGELVPLPIGEKKPRPPVSLPHEPISEGGR</sequence>
<dbReference type="Gene3D" id="3.30.830.10">
    <property type="entry name" value="Metalloenzyme, LuxS/M16 peptidase-like"/>
    <property type="match status" value="2"/>
</dbReference>
<dbReference type="InterPro" id="IPR007863">
    <property type="entry name" value="Peptidase_M16_C"/>
</dbReference>
<comment type="similarity">
    <text evidence="2 3">Belongs to the peptidase M16 family.</text>
</comment>
<dbReference type="Pfam" id="PF00675">
    <property type="entry name" value="Peptidase_M16"/>
    <property type="match status" value="1"/>
</dbReference>
<evidence type="ECO:0000256" key="4">
    <source>
        <dbReference type="SAM" id="MobiDB-lite"/>
    </source>
</evidence>
<feature type="domain" description="Peptidase M16 C-terminal" evidence="7">
    <location>
        <begin position="203"/>
        <end position="381"/>
    </location>
</feature>
<evidence type="ECO:0000259" key="6">
    <source>
        <dbReference type="Pfam" id="PF00675"/>
    </source>
</evidence>
<dbReference type="GO" id="GO:0046872">
    <property type="term" value="F:metal ion binding"/>
    <property type="evidence" value="ECO:0007669"/>
    <property type="project" value="InterPro"/>
</dbReference>
<evidence type="ECO:0000313" key="9">
    <source>
        <dbReference type="Proteomes" id="UP000752292"/>
    </source>
</evidence>
<accession>A0A933E7M7</accession>
<dbReference type="InterPro" id="IPR011765">
    <property type="entry name" value="Pept_M16_N"/>
</dbReference>
<dbReference type="SUPFAM" id="SSF63411">
    <property type="entry name" value="LuxS/MPP-like metallohydrolase"/>
    <property type="match status" value="2"/>
</dbReference>
<comment type="cofactor">
    <cofactor evidence="1">
        <name>Zn(2+)</name>
        <dbReference type="ChEBI" id="CHEBI:29105"/>
    </cofactor>
</comment>
<dbReference type="Pfam" id="PF05193">
    <property type="entry name" value="Peptidase_M16_C"/>
    <property type="match status" value="1"/>
</dbReference>
<dbReference type="PANTHER" id="PTHR11851">
    <property type="entry name" value="METALLOPROTEASE"/>
    <property type="match status" value="1"/>
</dbReference>
<dbReference type="EMBL" id="JACQRX010000100">
    <property type="protein sequence ID" value="MBI4251256.1"/>
    <property type="molecule type" value="Genomic_DNA"/>
</dbReference>
<dbReference type="InterPro" id="IPR001431">
    <property type="entry name" value="Pept_M16_Zn_BS"/>
</dbReference>
<evidence type="ECO:0000256" key="1">
    <source>
        <dbReference type="ARBA" id="ARBA00001947"/>
    </source>
</evidence>
<dbReference type="PANTHER" id="PTHR11851:SF49">
    <property type="entry name" value="MITOCHONDRIAL-PROCESSING PEPTIDASE SUBUNIT ALPHA"/>
    <property type="match status" value="1"/>
</dbReference>
<feature type="region of interest" description="Disordered" evidence="4">
    <location>
        <begin position="447"/>
        <end position="470"/>
    </location>
</feature>
<comment type="caution">
    <text evidence="8">The sequence shown here is derived from an EMBL/GenBank/DDBJ whole genome shotgun (WGS) entry which is preliminary data.</text>
</comment>
<keyword evidence="5" id="KW-0732">Signal</keyword>
<reference evidence="8" key="1">
    <citation type="submission" date="2020-07" db="EMBL/GenBank/DDBJ databases">
        <title>Huge and variable diversity of episymbiotic CPR bacteria and DPANN archaea in groundwater ecosystems.</title>
        <authorList>
            <person name="He C.Y."/>
            <person name="Keren R."/>
            <person name="Whittaker M."/>
            <person name="Farag I.F."/>
            <person name="Doudna J."/>
            <person name="Cate J.H.D."/>
            <person name="Banfield J.F."/>
        </authorList>
    </citation>
    <scope>NUCLEOTIDE SEQUENCE</scope>
    <source>
        <strain evidence="8">NC_groundwater_1370_Ag_S-0.2um_69_93</strain>
    </source>
</reference>
<name>A0A933E7M7_UNCTE</name>
<dbReference type="PROSITE" id="PS00143">
    <property type="entry name" value="INSULINASE"/>
    <property type="match status" value="1"/>
</dbReference>
<feature type="signal peptide" evidence="5">
    <location>
        <begin position="1"/>
        <end position="22"/>
    </location>
</feature>
<proteinExistence type="inferred from homology"/>
<feature type="chain" id="PRO_5037667030" evidence="5">
    <location>
        <begin position="23"/>
        <end position="470"/>
    </location>
</feature>
<dbReference type="GO" id="GO:0004222">
    <property type="term" value="F:metalloendopeptidase activity"/>
    <property type="evidence" value="ECO:0007669"/>
    <property type="project" value="InterPro"/>
</dbReference>
<evidence type="ECO:0000313" key="8">
    <source>
        <dbReference type="EMBL" id="MBI4251256.1"/>
    </source>
</evidence>
<evidence type="ECO:0000256" key="2">
    <source>
        <dbReference type="ARBA" id="ARBA00007261"/>
    </source>
</evidence>
<protein>
    <submittedName>
        <fullName evidence="8">Insulinase family protein</fullName>
    </submittedName>
</protein>